<accession>A0A1H2GQE7</accession>
<evidence type="ECO:0000313" key="1">
    <source>
        <dbReference type="EMBL" id="SDU21827.1"/>
    </source>
</evidence>
<dbReference type="InterPro" id="IPR022080">
    <property type="entry name" value="DUF3630"/>
</dbReference>
<dbReference type="Proteomes" id="UP000183653">
    <property type="component" value="Chromosome I"/>
</dbReference>
<dbReference type="AlphaFoldDB" id="A0A1H2GQE7"/>
<organism evidence="1 2">
    <name type="scientific">Pseudomonas orientalis</name>
    <dbReference type="NCBI Taxonomy" id="76758"/>
    <lineage>
        <taxon>Bacteria</taxon>
        <taxon>Pseudomonadati</taxon>
        <taxon>Pseudomonadota</taxon>
        <taxon>Gammaproteobacteria</taxon>
        <taxon>Pseudomonadales</taxon>
        <taxon>Pseudomonadaceae</taxon>
        <taxon>Pseudomonas</taxon>
    </lineage>
</organism>
<proteinExistence type="predicted"/>
<sequence>MKKIIDEKVFSLGRMRSGRLYAELTSDVGWEGFPSYAEEFVKLFSGKIISRSDSVDTRVWGVIIEDLLLRLVYEDFPVMISLESQSEEGDRLMEKLKEISIKGE</sequence>
<keyword evidence="2" id="KW-1185">Reference proteome</keyword>
<reference evidence="1 2" key="1">
    <citation type="submission" date="2016-10" db="EMBL/GenBank/DDBJ databases">
        <authorList>
            <person name="Varghese N."/>
            <person name="Submissions S."/>
        </authorList>
    </citation>
    <scope>NUCLEOTIDE SEQUENCE [LARGE SCALE GENOMIC DNA]</scope>
    <source>
        <strain evidence="1 2">BS2775</strain>
    </source>
</reference>
<dbReference type="RefSeq" id="WP_057725327.1">
    <property type="nucleotide sequence ID" value="NZ_JYLM01000010.1"/>
</dbReference>
<gene>
    <name evidence="1" type="ORF">SAMN04490197_3921</name>
</gene>
<evidence type="ECO:0000313" key="2">
    <source>
        <dbReference type="Proteomes" id="UP000183653"/>
    </source>
</evidence>
<dbReference type="EMBL" id="LT629782">
    <property type="protein sequence ID" value="SDU21827.1"/>
    <property type="molecule type" value="Genomic_DNA"/>
</dbReference>
<evidence type="ECO:0008006" key="3">
    <source>
        <dbReference type="Google" id="ProtNLM"/>
    </source>
</evidence>
<name>A0A1H2GQE7_9PSED</name>
<dbReference type="Pfam" id="PF12305">
    <property type="entry name" value="DUF3630"/>
    <property type="match status" value="1"/>
</dbReference>
<protein>
    <recommendedName>
        <fullName evidence="3">DUF3630 family protein</fullName>
    </recommendedName>
</protein>